<dbReference type="EMBL" id="JARK01001383">
    <property type="protein sequence ID" value="EYC12502.1"/>
    <property type="molecule type" value="Genomic_DNA"/>
</dbReference>
<sequence length="82" mass="9293">MVPLRVFDAVKEKRSFLSLLEGIGHRKRIFLLALIVCTKVLTLLCRTQMIQQIIFKNPAQTLLHVLTVSDMPVSYGNSILLV</sequence>
<organism evidence="1 2">
    <name type="scientific">Ancylostoma ceylanicum</name>
    <dbReference type="NCBI Taxonomy" id="53326"/>
    <lineage>
        <taxon>Eukaryota</taxon>
        <taxon>Metazoa</taxon>
        <taxon>Ecdysozoa</taxon>
        <taxon>Nematoda</taxon>
        <taxon>Chromadorea</taxon>
        <taxon>Rhabditida</taxon>
        <taxon>Rhabditina</taxon>
        <taxon>Rhabditomorpha</taxon>
        <taxon>Strongyloidea</taxon>
        <taxon>Ancylostomatidae</taxon>
        <taxon>Ancylostomatinae</taxon>
        <taxon>Ancylostoma</taxon>
    </lineage>
</organism>
<keyword evidence="2" id="KW-1185">Reference proteome</keyword>
<proteinExistence type="predicted"/>
<evidence type="ECO:0000313" key="2">
    <source>
        <dbReference type="Proteomes" id="UP000024635"/>
    </source>
</evidence>
<evidence type="ECO:0000313" key="1">
    <source>
        <dbReference type="EMBL" id="EYC12502.1"/>
    </source>
</evidence>
<comment type="caution">
    <text evidence="1">The sequence shown here is derived from an EMBL/GenBank/DDBJ whole genome shotgun (WGS) entry which is preliminary data.</text>
</comment>
<protein>
    <submittedName>
        <fullName evidence="1">Uncharacterized protein</fullName>
    </submittedName>
</protein>
<dbReference type="AlphaFoldDB" id="A0A016UCF3"/>
<gene>
    <name evidence="1" type="primary">Acey_s0047.g1518</name>
    <name evidence="1" type="ORF">Y032_0047g1518</name>
</gene>
<reference evidence="2" key="1">
    <citation type="journal article" date="2015" name="Nat. Genet.">
        <title>The genome and transcriptome of the zoonotic hookworm Ancylostoma ceylanicum identify infection-specific gene families.</title>
        <authorList>
            <person name="Schwarz E.M."/>
            <person name="Hu Y."/>
            <person name="Antoshechkin I."/>
            <person name="Miller M.M."/>
            <person name="Sternberg P.W."/>
            <person name="Aroian R.V."/>
        </authorList>
    </citation>
    <scope>NUCLEOTIDE SEQUENCE</scope>
    <source>
        <strain evidence="2">HY135</strain>
    </source>
</reference>
<name>A0A016UCF3_9BILA</name>
<dbReference type="Proteomes" id="UP000024635">
    <property type="component" value="Unassembled WGS sequence"/>
</dbReference>
<accession>A0A016UCF3</accession>